<accession>A0A1F8C2G8</accession>
<evidence type="ECO:0000313" key="3">
    <source>
        <dbReference type="Proteomes" id="UP000178429"/>
    </source>
</evidence>
<dbReference type="STRING" id="1802525.A2975_02015"/>
<feature type="transmembrane region" description="Helical" evidence="1">
    <location>
        <begin position="20"/>
        <end position="40"/>
    </location>
</feature>
<organism evidence="2 3">
    <name type="scientific">Candidatus Woesebacteria bacterium RIFCSPLOWO2_01_FULL_44_14</name>
    <dbReference type="NCBI Taxonomy" id="1802525"/>
    <lineage>
        <taxon>Bacteria</taxon>
        <taxon>Candidatus Woeseibacteriota</taxon>
    </lineage>
</organism>
<keyword evidence="1" id="KW-0472">Membrane</keyword>
<dbReference type="AlphaFoldDB" id="A0A1F8C2G8"/>
<reference evidence="2 3" key="1">
    <citation type="journal article" date="2016" name="Nat. Commun.">
        <title>Thousands of microbial genomes shed light on interconnected biogeochemical processes in an aquifer system.</title>
        <authorList>
            <person name="Anantharaman K."/>
            <person name="Brown C.T."/>
            <person name="Hug L.A."/>
            <person name="Sharon I."/>
            <person name="Castelle C.J."/>
            <person name="Probst A.J."/>
            <person name="Thomas B.C."/>
            <person name="Singh A."/>
            <person name="Wilkins M.J."/>
            <person name="Karaoz U."/>
            <person name="Brodie E.L."/>
            <person name="Williams K.H."/>
            <person name="Hubbard S.S."/>
            <person name="Banfield J.F."/>
        </authorList>
    </citation>
    <scope>NUCLEOTIDE SEQUENCE [LARGE SCALE GENOMIC DNA]</scope>
</reference>
<protein>
    <recommendedName>
        <fullName evidence="4">LytR/CpsA/Psr regulator C-terminal domain-containing protein</fullName>
    </recommendedName>
</protein>
<sequence length="286" mass="31675">MTKTRLSKRRIKKSPKRRGLWLFFALCFLLFVLGYFLFVFQKPFFAKDRNLSIAVVNQDGSVDVMVVNPIAETITTITIPGNTEVVAARQLGTWRIKSIWKLGEQEKLSGQLLVETITKTFNFPTEAWTDGRKTNLTVLDKVRLEFFTRAVKAASKNNINLGQTGALVQTKLVDGEVGYKLTGKTPPSILAIFGETNISQEGFLVTIEDATGVAGVARQVGKIIEVLGAKVAVISESKEDVEGCVVVGPESVTLEKISRIFSCKKEKQPEEKSVKIILGRSFGERF</sequence>
<name>A0A1F8C2G8_9BACT</name>
<proteinExistence type="predicted"/>
<keyword evidence="1" id="KW-0812">Transmembrane</keyword>
<dbReference type="EMBL" id="MGHL01000004">
    <property type="protein sequence ID" value="OGM70534.1"/>
    <property type="molecule type" value="Genomic_DNA"/>
</dbReference>
<evidence type="ECO:0000256" key="1">
    <source>
        <dbReference type="SAM" id="Phobius"/>
    </source>
</evidence>
<comment type="caution">
    <text evidence="2">The sequence shown here is derived from an EMBL/GenBank/DDBJ whole genome shotgun (WGS) entry which is preliminary data.</text>
</comment>
<dbReference type="Proteomes" id="UP000178429">
    <property type="component" value="Unassembled WGS sequence"/>
</dbReference>
<keyword evidence="1" id="KW-1133">Transmembrane helix</keyword>
<evidence type="ECO:0008006" key="4">
    <source>
        <dbReference type="Google" id="ProtNLM"/>
    </source>
</evidence>
<gene>
    <name evidence="2" type="ORF">A2975_02015</name>
</gene>
<evidence type="ECO:0000313" key="2">
    <source>
        <dbReference type="EMBL" id="OGM70534.1"/>
    </source>
</evidence>